<feature type="region of interest" description="Disordered" evidence="4">
    <location>
        <begin position="80"/>
        <end position="100"/>
    </location>
</feature>
<organism evidence="6 7">
    <name type="scientific">Neoasaia chiangmaiensis</name>
    <dbReference type="NCBI Taxonomy" id="320497"/>
    <lineage>
        <taxon>Bacteria</taxon>
        <taxon>Pseudomonadati</taxon>
        <taxon>Pseudomonadota</taxon>
        <taxon>Alphaproteobacteria</taxon>
        <taxon>Acetobacterales</taxon>
        <taxon>Acetobacteraceae</taxon>
        <taxon>Neoasaia</taxon>
    </lineage>
</organism>
<keyword evidence="3" id="KW-0998">Cell outer membrane</keyword>
<dbReference type="Pfam" id="PF07715">
    <property type="entry name" value="Plug"/>
    <property type="match status" value="1"/>
</dbReference>
<dbReference type="InterPro" id="IPR037066">
    <property type="entry name" value="Plug_dom_sf"/>
</dbReference>
<feature type="region of interest" description="Disordered" evidence="4">
    <location>
        <begin position="50"/>
        <end position="69"/>
    </location>
</feature>
<evidence type="ECO:0000256" key="1">
    <source>
        <dbReference type="ARBA" id="ARBA00004442"/>
    </source>
</evidence>
<dbReference type="Gene3D" id="2.170.130.10">
    <property type="entry name" value="TonB-dependent receptor, plug domain"/>
    <property type="match status" value="1"/>
</dbReference>
<dbReference type="KEGG" id="nch:A0U93_14100"/>
<evidence type="ECO:0000259" key="5">
    <source>
        <dbReference type="Pfam" id="PF07715"/>
    </source>
</evidence>
<evidence type="ECO:0000256" key="2">
    <source>
        <dbReference type="ARBA" id="ARBA00023136"/>
    </source>
</evidence>
<dbReference type="GO" id="GO:0009279">
    <property type="term" value="C:cell outer membrane"/>
    <property type="evidence" value="ECO:0007669"/>
    <property type="project" value="UniProtKB-SubCell"/>
</dbReference>
<evidence type="ECO:0000313" key="7">
    <source>
        <dbReference type="Proteomes" id="UP000188604"/>
    </source>
</evidence>
<dbReference type="InterPro" id="IPR036942">
    <property type="entry name" value="Beta-barrel_TonB_sf"/>
</dbReference>
<keyword evidence="7" id="KW-1185">Reference proteome</keyword>
<dbReference type="PANTHER" id="PTHR47234">
    <property type="match status" value="1"/>
</dbReference>
<protein>
    <submittedName>
        <fullName evidence="6">TonB-dependent receptor</fullName>
    </submittedName>
</protein>
<feature type="compositionally biased region" description="Basic residues" evidence="4">
    <location>
        <begin position="52"/>
        <end position="63"/>
    </location>
</feature>
<gene>
    <name evidence="6" type="ORF">A0U93_14100</name>
</gene>
<evidence type="ECO:0000256" key="3">
    <source>
        <dbReference type="ARBA" id="ARBA00023237"/>
    </source>
</evidence>
<dbReference type="AlphaFoldDB" id="A0A1U9KUW9"/>
<name>A0A1U9KUW9_9PROT</name>
<comment type="subcellular location">
    <subcellularLocation>
        <location evidence="1">Cell outer membrane</location>
    </subcellularLocation>
</comment>
<dbReference type="EMBL" id="CP014691">
    <property type="protein sequence ID" value="AQS89562.1"/>
    <property type="molecule type" value="Genomic_DNA"/>
</dbReference>
<dbReference type="SUPFAM" id="SSF56935">
    <property type="entry name" value="Porins"/>
    <property type="match status" value="1"/>
</dbReference>
<evidence type="ECO:0000256" key="4">
    <source>
        <dbReference type="SAM" id="MobiDB-lite"/>
    </source>
</evidence>
<proteinExistence type="predicted"/>
<dbReference type="OrthoDB" id="7051241at2"/>
<dbReference type="STRING" id="320497.A0U93_14100"/>
<sequence>MSRGGLQRISSSKKSVARAAFRISLLGSISCICFTMVSADAQTQAVGTAPAAHHKKAKRHTHGRVMSSPAPVEHATVGAAASSTSPVKTAPATLPNVTSTTNRDLSAANTQVRDEQITVTGTRLSQSRLTNVMAGTTVDAEQLKERGYTNVGLALLREDPAFSVPSNSPIGNQGSYGAGQTFNGLLGLGSQRMLTLVNGRRYVGGASASIFGAASGSQVDSSTIPSSLVKKAEIKYGGAGAAYGADAVAGVTNYILDDDFEGVDLTAQGGMTQKLDGGQQKIAFKAGRHFDHDRGSAVFDLEYNGNSGLTYADRPNVLGGNATTYSQPQYGTVSPYAYTLQQARRYLQVTTSGIPMTSGFGLPDRYGRPSAGIAGANGNTLIFSPDGKSLIPQTYNYAFRDNRAGSGGNGPALANYNTLQTPQDRLNLTTLGKYEFNDHLRANWEAWYQRGSASSPTAQGYWSTALFDDPLTMDNFLNEGAVNGPYVLSTNNPYLTAAQRTTIINGLAAKGLPTDTFYMTRLNQDLDGGSFQTTNQMFRFAGGLTGDFNAVGRKFEWHVNGTYGKYMNSTTQPQVATQNLINAVNATTDAAGNIVCAPGYVTSSAPTRSRNCAPIDLFGTGQLTPAARDYVTADSVAKNSNAQRDFTAEINSTVVKLPAGDVRWDIGYEHRREGYNFNPGVFNRGELLEDGTYRRYGNSIPITPVAGAYHTHEAYGELDVPLISPDMHLPGAYNLSGTANGRYVNNSITGGYWTYMFGGAWWPTRDLGLSGNYAQSVRNPSVTELFAPQGSVYDSGSDPCSTQFIGSGPNPAIRAANCAKAGVPTNFSDSNINLQTVPGSSGGNARLQNETSKSFTGTLTFQPHFIRGFSLTSSFIDVKINNEIEDLGVADLMAACYDSASYPNQYCNAFTRDGATHQITNFQEGPYNIANQHVQALQSKIDYFLPLRRVGLPADAGSVEVAANYIHYVKNTTSYLGTTYQNTGATGSPNDSFTANFNYLRGPLHIQWQTIFYGPSKYALQVTDTTYDHLKRPSYAYFNTTIGYQFNRHFDANFIMNNVTNSLPKYPGTVSLTRYYDAIMGRSFLLELNAHL</sequence>
<reference evidence="6 7" key="1">
    <citation type="submission" date="2016-03" db="EMBL/GenBank/DDBJ databases">
        <title>Acetic acid bacteria sequencing.</title>
        <authorList>
            <person name="Brandt J."/>
            <person name="Jakob F."/>
            <person name="Vogel R.F."/>
        </authorList>
    </citation>
    <scope>NUCLEOTIDE SEQUENCE [LARGE SCALE GENOMIC DNA]</scope>
    <source>
        <strain evidence="6 7">NBRC 101099</strain>
    </source>
</reference>
<dbReference type="Proteomes" id="UP000188604">
    <property type="component" value="Chromosome"/>
</dbReference>
<dbReference type="InterPro" id="IPR012910">
    <property type="entry name" value="Plug_dom"/>
</dbReference>
<feature type="domain" description="TonB-dependent receptor plug" evidence="5">
    <location>
        <begin position="136"/>
        <end position="251"/>
    </location>
</feature>
<dbReference type="PANTHER" id="PTHR47234:SF2">
    <property type="entry name" value="TONB-DEPENDENT RECEPTOR"/>
    <property type="match status" value="1"/>
</dbReference>
<evidence type="ECO:0000313" key="6">
    <source>
        <dbReference type="EMBL" id="AQS89562.1"/>
    </source>
</evidence>
<dbReference type="Gene3D" id="2.40.170.20">
    <property type="entry name" value="TonB-dependent receptor, beta-barrel domain"/>
    <property type="match status" value="1"/>
</dbReference>
<keyword evidence="6" id="KW-0675">Receptor</keyword>
<accession>A0A1U9KUW9</accession>
<keyword evidence="2" id="KW-0472">Membrane</keyword>